<dbReference type="Gene3D" id="3.10.350.10">
    <property type="entry name" value="LysM domain"/>
    <property type="match status" value="1"/>
</dbReference>
<dbReference type="Pfam" id="PF01476">
    <property type="entry name" value="LysM"/>
    <property type="match status" value="1"/>
</dbReference>
<feature type="region of interest" description="Disordered" evidence="1">
    <location>
        <begin position="79"/>
        <end position="100"/>
    </location>
</feature>
<evidence type="ECO:0000256" key="1">
    <source>
        <dbReference type="SAM" id="MobiDB-lite"/>
    </source>
</evidence>
<dbReference type="Proteomes" id="UP000276232">
    <property type="component" value="Unassembled WGS sequence"/>
</dbReference>
<protein>
    <submittedName>
        <fullName evidence="3">LysM domain-containing protein</fullName>
    </submittedName>
</protein>
<dbReference type="PROSITE" id="PS51782">
    <property type="entry name" value="LYSM"/>
    <property type="match status" value="1"/>
</dbReference>
<accession>A0A3N1HT10</accession>
<dbReference type="SMART" id="SM00257">
    <property type="entry name" value="LysM"/>
    <property type="match status" value="1"/>
</dbReference>
<sequence length="207" mass="21443">MRAPLDARPARWYTSHRRSIEYAFDAGQAPGRDPLDPHVRRPRGRAVHPEVLMSALALQPSFVPAARPARRRHLALVPPPVAAPPRRTPARRRAAAPAVGPVHVTRRGRLAVTTAVAVALLGAPTAVLAAGSPSTPAAPAAPAVAAAVPATPAAEHVVLPGETLWSVAEGVAAPGEDVRDVVLHLEQLNGLSTSALQVGQTLVVPAV</sequence>
<name>A0A3N1HT10_9ACTN</name>
<dbReference type="InterPro" id="IPR036779">
    <property type="entry name" value="LysM_dom_sf"/>
</dbReference>
<feature type="domain" description="LysM" evidence="2">
    <location>
        <begin position="154"/>
        <end position="204"/>
    </location>
</feature>
<dbReference type="EMBL" id="RJKN01000001">
    <property type="protein sequence ID" value="ROP45668.1"/>
    <property type="molecule type" value="Genomic_DNA"/>
</dbReference>
<gene>
    <name evidence="3" type="ORF">EDC03_0273</name>
</gene>
<evidence type="ECO:0000313" key="4">
    <source>
        <dbReference type="Proteomes" id="UP000276232"/>
    </source>
</evidence>
<keyword evidence="4" id="KW-1185">Reference proteome</keyword>
<comment type="caution">
    <text evidence="3">The sequence shown here is derived from an EMBL/GenBank/DDBJ whole genome shotgun (WGS) entry which is preliminary data.</text>
</comment>
<dbReference type="AlphaFoldDB" id="A0A3N1HT10"/>
<reference evidence="3 4" key="1">
    <citation type="journal article" date="2015" name="Stand. Genomic Sci.">
        <title>Genomic Encyclopedia of Bacterial and Archaeal Type Strains, Phase III: the genomes of soil and plant-associated and newly described type strains.</title>
        <authorList>
            <person name="Whitman W.B."/>
            <person name="Woyke T."/>
            <person name="Klenk H.P."/>
            <person name="Zhou Y."/>
            <person name="Lilburn T.G."/>
            <person name="Beck B.J."/>
            <person name="De Vos P."/>
            <person name="Vandamme P."/>
            <person name="Eisen J.A."/>
            <person name="Garrity G."/>
            <person name="Hugenholtz P."/>
            <person name="Kyrpides N.C."/>
        </authorList>
    </citation>
    <scope>NUCLEOTIDE SEQUENCE [LARGE SCALE GENOMIC DNA]</scope>
    <source>
        <strain evidence="3 4">CECT 7306</strain>
    </source>
</reference>
<evidence type="ECO:0000259" key="2">
    <source>
        <dbReference type="PROSITE" id="PS51782"/>
    </source>
</evidence>
<organism evidence="3 4">
    <name type="scientific">Pseudokineococcus lusitanus</name>
    <dbReference type="NCBI Taxonomy" id="763993"/>
    <lineage>
        <taxon>Bacteria</taxon>
        <taxon>Bacillati</taxon>
        <taxon>Actinomycetota</taxon>
        <taxon>Actinomycetes</taxon>
        <taxon>Kineosporiales</taxon>
        <taxon>Kineosporiaceae</taxon>
        <taxon>Pseudokineococcus</taxon>
    </lineage>
</organism>
<proteinExistence type="predicted"/>
<dbReference type="InParanoid" id="A0A3N1HT10"/>
<evidence type="ECO:0000313" key="3">
    <source>
        <dbReference type="EMBL" id="ROP45668.1"/>
    </source>
</evidence>
<dbReference type="CDD" id="cd00118">
    <property type="entry name" value="LysM"/>
    <property type="match status" value="1"/>
</dbReference>
<dbReference type="InterPro" id="IPR018392">
    <property type="entry name" value="LysM"/>
</dbReference>